<sequence>MSSPPYTLWASANDWKPGFVMLASNVSAIPTAPPRSEVIISADGLWGVHEWTVYPQFHHPEFPYLAWIPLHSSNTTFPSHIITRSIDKSMWQAHPNKSNIHSVCWDVLDELMVKWKSTKAALEDPFSTISSDLSSVRCPRQVYNRAFEALSRLENSEGFEAWRNFVEVFRNLQRSLLELHAFLDWWEDNRAGNKFRSPICAPTRGSIFEDVWLYANYARQSVGALLLIHRSIFSLNPTKEVALSPRKLCKTQPMSLHAPIHALHLWYYPPLVHDVVTELETAARGYAERLDTFNPMMGSKRKMEKSKNKVNDEALHMAKKAKTDLASEPNNQELRCLTDAGATPYWFPKIQEVWKHAIGHVSHLSLASRESSRRFVLPPIHLFWGGEPPNQHVYYHHYLLLFNEIKNRPERDLPALTTHEWRSILGNSYWKKQWPKHDGNSSSTFDPNIFWKYGGSLLFGNERSADVAMGRYNPTSRLSCHCDVQLATADETNIRQVVLYYLNSFHVYEEIREMECLQFPTTFEKRWRSLGLEVKHIVEMWDPSGGIVNTNFFCDMEVWTLWVRAVRTIEIGNLSRLDFQKFTIRLLTFFIHSFVTHLGYYPSALLHPPTLAAHSCIHHLKKFGYGLYTLPISVEY</sequence>
<dbReference type="GO" id="GO:0035556">
    <property type="term" value="P:intracellular signal transduction"/>
    <property type="evidence" value="ECO:0007669"/>
    <property type="project" value="InterPro"/>
</dbReference>
<protein>
    <recommendedName>
        <fullName evidence="1">PI-PLC Y-box domain-containing protein</fullName>
    </recommendedName>
</protein>
<name>A0AAD4LA83_9AGAM</name>
<comment type="caution">
    <text evidence="2">The sequence shown here is derived from an EMBL/GenBank/DDBJ whole genome shotgun (WGS) entry which is preliminary data.</text>
</comment>
<organism evidence="2 3">
    <name type="scientific">Lactarius akahatsu</name>
    <dbReference type="NCBI Taxonomy" id="416441"/>
    <lineage>
        <taxon>Eukaryota</taxon>
        <taxon>Fungi</taxon>
        <taxon>Dikarya</taxon>
        <taxon>Basidiomycota</taxon>
        <taxon>Agaricomycotina</taxon>
        <taxon>Agaricomycetes</taxon>
        <taxon>Russulales</taxon>
        <taxon>Russulaceae</taxon>
        <taxon>Lactarius</taxon>
    </lineage>
</organism>
<accession>A0AAD4LA83</accession>
<dbReference type="InterPro" id="IPR001711">
    <property type="entry name" value="PLipase_C_Pinositol-sp_Y"/>
</dbReference>
<keyword evidence="3" id="KW-1185">Reference proteome</keyword>
<dbReference type="Proteomes" id="UP001201163">
    <property type="component" value="Unassembled WGS sequence"/>
</dbReference>
<evidence type="ECO:0000259" key="1">
    <source>
        <dbReference type="PROSITE" id="PS50008"/>
    </source>
</evidence>
<gene>
    <name evidence="2" type="ORF">EDB92DRAFT_1987401</name>
</gene>
<evidence type="ECO:0000313" key="3">
    <source>
        <dbReference type="Proteomes" id="UP001201163"/>
    </source>
</evidence>
<dbReference type="PROSITE" id="PS50008">
    <property type="entry name" value="PIPLC_Y_DOMAIN"/>
    <property type="match status" value="1"/>
</dbReference>
<dbReference type="AlphaFoldDB" id="A0AAD4LA83"/>
<feature type="domain" description="PI-PLC Y-box" evidence="1">
    <location>
        <begin position="432"/>
        <end position="469"/>
    </location>
</feature>
<dbReference type="GO" id="GO:0006629">
    <property type="term" value="P:lipid metabolic process"/>
    <property type="evidence" value="ECO:0007669"/>
    <property type="project" value="InterPro"/>
</dbReference>
<proteinExistence type="predicted"/>
<reference evidence="2" key="1">
    <citation type="submission" date="2022-01" db="EMBL/GenBank/DDBJ databases">
        <title>Comparative genomics reveals a dynamic genome evolution in the ectomycorrhizal milk-cap (Lactarius) mushrooms.</title>
        <authorList>
            <consortium name="DOE Joint Genome Institute"/>
            <person name="Lebreton A."/>
            <person name="Tang N."/>
            <person name="Kuo A."/>
            <person name="LaButti K."/>
            <person name="Drula E."/>
            <person name="Barry K."/>
            <person name="Clum A."/>
            <person name="Lipzen A."/>
            <person name="Mousain D."/>
            <person name="Ng V."/>
            <person name="Wang R."/>
            <person name="Wang X."/>
            <person name="Dai Y."/>
            <person name="Henrissat B."/>
            <person name="Grigoriev I.V."/>
            <person name="Guerin-Laguette A."/>
            <person name="Yu F."/>
            <person name="Martin F.M."/>
        </authorList>
    </citation>
    <scope>NUCLEOTIDE SEQUENCE</scope>
    <source>
        <strain evidence="2">QP</strain>
    </source>
</reference>
<evidence type="ECO:0000313" key="2">
    <source>
        <dbReference type="EMBL" id="KAH8978552.1"/>
    </source>
</evidence>
<dbReference type="EMBL" id="JAKELL010000218">
    <property type="protein sequence ID" value="KAH8978552.1"/>
    <property type="molecule type" value="Genomic_DNA"/>
</dbReference>
<dbReference type="GO" id="GO:0004435">
    <property type="term" value="F:phosphatidylinositol-4,5-bisphosphate phospholipase C activity"/>
    <property type="evidence" value="ECO:0007669"/>
    <property type="project" value="InterPro"/>
</dbReference>